<dbReference type="Proteomes" id="UP001195769">
    <property type="component" value="Unassembled WGS sequence"/>
</dbReference>
<gene>
    <name evidence="2" type="ORF">F5891DRAFT_1195102</name>
</gene>
<reference evidence="2" key="1">
    <citation type="journal article" date="2020" name="New Phytol.">
        <title>Comparative genomics reveals dynamic genome evolution in host specialist ectomycorrhizal fungi.</title>
        <authorList>
            <person name="Lofgren L.A."/>
            <person name="Nguyen N.H."/>
            <person name="Vilgalys R."/>
            <person name="Ruytinx J."/>
            <person name="Liao H.L."/>
            <person name="Branco S."/>
            <person name="Kuo A."/>
            <person name="LaButti K."/>
            <person name="Lipzen A."/>
            <person name="Andreopoulos W."/>
            <person name="Pangilinan J."/>
            <person name="Riley R."/>
            <person name="Hundley H."/>
            <person name="Na H."/>
            <person name="Barry K."/>
            <person name="Grigoriev I.V."/>
            <person name="Stajich J.E."/>
            <person name="Kennedy P.G."/>
        </authorList>
    </citation>
    <scope>NUCLEOTIDE SEQUENCE</scope>
    <source>
        <strain evidence="2">FC203</strain>
    </source>
</reference>
<comment type="caution">
    <text evidence="2">The sequence shown here is derived from an EMBL/GenBank/DDBJ whole genome shotgun (WGS) entry which is preliminary data.</text>
</comment>
<organism evidence="2 3">
    <name type="scientific">Suillus fuscotomentosus</name>
    <dbReference type="NCBI Taxonomy" id="1912939"/>
    <lineage>
        <taxon>Eukaryota</taxon>
        <taxon>Fungi</taxon>
        <taxon>Dikarya</taxon>
        <taxon>Basidiomycota</taxon>
        <taxon>Agaricomycotina</taxon>
        <taxon>Agaricomycetes</taxon>
        <taxon>Agaricomycetidae</taxon>
        <taxon>Boletales</taxon>
        <taxon>Suillineae</taxon>
        <taxon>Suillaceae</taxon>
        <taxon>Suillus</taxon>
    </lineage>
</organism>
<evidence type="ECO:0000313" key="2">
    <source>
        <dbReference type="EMBL" id="KAG1894538.1"/>
    </source>
</evidence>
<evidence type="ECO:0000256" key="1">
    <source>
        <dbReference type="SAM" id="MobiDB-lite"/>
    </source>
</evidence>
<accession>A0AAD4HFC9</accession>
<sequence length="147" mass="16089">MPSPSAPDPPPPPEMPPPPPDEPGSPYPSWRTLRNTSRFRKPRPDQPRPPEPHLIVPDEGSPGLFGPRTPRPPELGPAPTGEPVHSWVTWHPNPALAPTPPPIEPRLIVSDKGSPGLFGPRTPRPPELGPAPTGEPVHSWVTWHREY</sequence>
<proteinExistence type="predicted"/>
<feature type="compositionally biased region" description="Pro residues" evidence="1">
    <location>
        <begin position="1"/>
        <end position="26"/>
    </location>
</feature>
<dbReference type="RefSeq" id="XP_041220114.1">
    <property type="nucleotide sequence ID" value="XM_041368061.1"/>
</dbReference>
<feature type="compositionally biased region" description="Basic and acidic residues" evidence="1">
    <location>
        <begin position="42"/>
        <end position="51"/>
    </location>
</feature>
<keyword evidence="3" id="KW-1185">Reference proteome</keyword>
<feature type="region of interest" description="Disordered" evidence="1">
    <location>
        <begin position="1"/>
        <end position="138"/>
    </location>
</feature>
<dbReference type="EMBL" id="JABBWK010000078">
    <property type="protein sequence ID" value="KAG1894538.1"/>
    <property type="molecule type" value="Genomic_DNA"/>
</dbReference>
<dbReference type="GeneID" id="64662359"/>
<evidence type="ECO:0000313" key="3">
    <source>
        <dbReference type="Proteomes" id="UP001195769"/>
    </source>
</evidence>
<dbReference type="AlphaFoldDB" id="A0AAD4HFC9"/>
<protein>
    <submittedName>
        <fullName evidence="2">Uncharacterized protein</fullName>
    </submittedName>
</protein>
<name>A0AAD4HFC9_9AGAM</name>
<feature type="compositionally biased region" description="Pro residues" evidence="1">
    <location>
        <begin position="95"/>
        <end position="104"/>
    </location>
</feature>